<evidence type="ECO:0000313" key="2">
    <source>
        <dbReference type="EMBL" id="QNI33265.1"/>
    </source>
</evidence>
<reference evidence="2 3" key="1">
    <citation type="submission" date="2020-08" db="EMBL/GenBank/DDBJ databases">
        <title>Edaphobacter telluris sp. nov. and Acidobacterium dinghuensis sp. nov., two acidobacteria isolated from forest soil.</title>
        <authorList>
            <person name="Fu J."/>
            <person name="Qiu L."/>
        </authorList>
    </citation>
    <scope>NUCLEOTIDE SEQUENCE [LARGE SCALE GENOMIC DNA]</scope>
    <source>
        <strain evidence="2">4Y35</strain>
    </source>
</reference>
<dbReference type="KEGG" id="adin:H7849_04690"/>
<gene>
    <name evidence="2" type="ORF">H7849_04690</name>
</gene>
<dbReference type="AlphaFoldDB" id="A0A7G8BL45"/>
<proteinExistence type="predicted"/>
<feature type="signal peptide" evidence="1">
    <location>
        <begin position="1"/>
        <end position="28"/>
    </location>
</feature>
<dbReference type="RefSeq" id="WP_186744559.1">
    <property type="nucleotide sequence ID" value="NZ_CP060394.1"/>
</dbReference>
<evidence type="ECO:0000313" key="3">
    <source>
        <dbReference type="Proteomes" id="UP000515312"/>
    </source>
</evidence>
<feature type="chain" id="PRO_5028982285" evidence="1">
    <location>
        <begin position="29"/>
        <end position="446"/>
    </location>
</feature>
<dbReference type="SUPFAM" id="SSF50969">
    <property type="entry name" value="YVTN repeat-like/Quinoprotein amine dehydrogenase"/>
    <property type="match status" value="1"/>
</dbReference>
<keyword evidence="1" id="KW-0732">Signal</keyword>
<dbReference type="Proteomes" id="UP000515312">
    <property type="component" value="Chromosome"/>
</dbReference>
<sequence>MKFKKIGQISLAAVVSLVLMFGATSCMNDFTVAYVFTVGTQYNQIGSFKESSETGALTNAPGSPFGSGGTNPIRTFVLSGGRYLYVLNEGAQQVDASGNITYTGANISLFSVGGNGTLAFQASYTSQGTNSIRFLPDTTGKFLFVLDSYAPVTNGAVTPQTSYSAEYPCQGSDGRFYPTGDITAFNIDPNTGRLSIITNQQQQNGNGTQLTYFPLGCSPVDFTVASGFIFTADAGSKTNNDVQTVFPYQLNASTGQLTLTQNAPLVMGTQGMSAISTAQGSTLSGSKYIYVLDAAANSGSGEILPFTAGTNGSLQALTNGAVANDATASNPVSLVVDSRSKYLFVVNAGPTSGIVNPISQITGWTIDPTNGTLQHIAGEPFGSGSGVNCIFEDTSNQYIYTTSFNDSQITGRILDPNSGSLTLLRRGSTFNAVGNPTWCAVSGRTT</sequence>
<keyword evidence="3" id="KW-1185">Reference proteome</keyword>
<dbReference type="InterPro" id="IPR011044">
    <property type="entry name" value="Quino_amine_DH_bsu"/>
</dbReference>
<accession>A0A7G8BL45</accession>
<dbReference type="PROSITE" id="PS51257">
    <property type="entry name" value="PROKAR_LIPOPROTEIN"/>
    <property type="match status" value="1"/>
</dbReference>
<dbReference type="InterPro" id="IPR015943">
    <property type="entry name" value="WD40/YVTN_repeat-like_dom_sf"/>
</dbReference>
<protein>
    <submittedName>
        <fullName evidence="2">Uncharacterized protein</fullName>
    </submittedName>
</protein>
<dbReference type="Gene3D" id="2.130.10.10">
    <property type="entry name" value="YVTN repeat-like/Quinoprotein amine dehydrogenase"/>
    <property type="match status" value="2"/>
</dbReference>
<evidence type="ECO:0000256" key="1">
    <source>
        <dbReference type="SAM" id="SignalP"/>
    </source>
</evidence>
<name>A0A7G8BL45_9BACT</name>
<organism evidence="2 3">
    <name type="scientific">Alloacidobacterium dinghuense</name>
    <dbReference type="NCBI Taxonomy" id="2763107"/>
    <lineage>
        <taxon>Bacteria</taxon>
        <taxon>Pseudomonadati</taxon>
        <taxon>Acidobacteriota</taxon>
        <taxon>Terriglobia</taxon>
        <taxon>Terriglobales</taxon>
        <taxon>Acidobacteriaceae</taxon>
        <taxon>Alloacidobacterium</taxon>
    </lineage>
</organism>
<dbReference type="EMBL" id="CP060394">
    <property type="protein sequence ID" value="QNI33265.1"/>
    <property type="molecule type" value="Genomic_DNA"/>
</dbReference>